<evidence type="ECO:0000313" key="1">
    <source>
        <dbReference type="EMBL" id="KAF0303320.1"/>
    </source>
</evidence>
<protein>
    <recommendedName>
        <fullName evidence="3">Integrase zinc-binding domain-containing protein</fullName>
    </recommendedName>
</protein>
<organism evidence="1 2">
    <name type="scientific">Amphibalanus amphitrite</name>
    <name type="common">Striped barnacle</name>
    <name type="synonym">Balanus amphitrite</name>
    <dbReference type="NCBI Taxonomy" id="1232801"/>
    <lineage>
        <taxon>Eukaryota</taxon>
        <taxon>Metazoa</taxon>
        <taxon>Ecdysozoa</taxon>
        <taxon>Arthropoda</taxon>
        <taxon>Crustacea</taxon>
        <taxon>Multicrustacea</taxon>
        <taxon>Cirripedia</taxon>
        <taxon>Thoracica</taxon>
        <taxon>Thoracicalcarea</taxon>
        <taxon>Balanomorpha</taxon>
        <taxon>Balanoidea</taxon>
        <taxon>Balanidae</taxon>
        <taxon>Amphibalaninae</taxon>
        <taxon>Amphibalanus</taxon>
    </lineage>
</organism>
<reference evidence="1 2" key="1">
    <citation type="submission" date="2019-07" db="EMBL/GenBank/DDBJ databases">
        <title>Draft genome assembly of a fouling barnacle, Amphibalanus amphitrite (Darwin, 1854): The first reference genome for Thecostraca.</title>
        <authorList>
            <person name="Kim W."/>
        </authorList>
    </citation>
    <scope>NUCLEOTIDE SEQUENCE [LARGE SCALE GENOMIC DNA]</scope>
    <source>
        <strain evidence="1">SNU_AA5</strain>
        <tissue evidence="1">Soma without cirri and trophi</tissue>
    </source>
</reference>
<evidence type="ECO:0008006" key="3">
    <source>
        <dbReference type="Google" id="ProtNLM"/>
    </source>
</evidence>
<sequence>MEKLRSTIRFGWPDTARKCAPDLRDYFAVRHELQCREDGIVMREPERVVVPETLRSRYLELAHAGHQGVPGLVKSLLVMDCW</sequence>
<proteinExistence type="predicted"/>
<comment type="caution">
    <text evidence="1">The sequence shown here is derived from an EMBL/GenBank/DDBJ whole genome shotgun (WGS) entry which is preliminary data.</text>
</comment>
<accession>A0A6A4WI67</accession>
<evidence type="ECO:0000313" key="2">
    <source>
        <dbReference type="Proteomes" id="UP000440578"/>
    </source>
</evidence>
<keyword evidence="2" id="KW-1185">Reference proteome</keyword>
<dbReference type="AlphaFoldDB" id="A0A6A4WI67"/>
<name>A0A6A4WI67_AMPAM</name>
<gene>
    <name evidence="1" type="ORF">FJT64_024682</name>
</gene>
<dbReference type="Proteomes" id="UP000440578">
    <property type="component" value="Unassembled WGS sequence"/>
</dbReference>
<dbReference type="EMBL" id="VIIS01000954">
    <property type="protein sequence ID" value="KAF0303320.1"/>
    <property type="molecule type" value="Genomic_DNA"/>
</dbReference>